<evidence type="ECO:0000256" key="3">
    <source>
        <dbReference type="ARBA" id="ARBA00022723"/>
    </source>
</evidence>
<dbReference type="GO" id="GO:0018849">
    <property type="term" value="F:muconate cycloisomerase activity"/>
    <property type="evidence" value="ECO:0007669"/>
    <property type="project" value="InterPro"/>
</dbReference>
<accession>A0A318LGS8</accession>
<dbReference type="SFLD" id="SFLDG00180">
    <property type="entry name" value="muconate_cycloisomerase"/>
    <property type="match status" value="1"/>
</dbReference>
<dbReference type="SFLD" id="SFLDF00009">
    <property type="entry name" value="o-succinylbenzoate_synthase"/>
    <property type="match status" value="1"/>
</dbReference>
<dbReference type="InterPro" id="IPR036849">
    <property type="entry name" value="Enolase-like_C_sf"/>
</dbReference>
<comment type="caution">
    <text evidence="7">The sequence shown here is derived from an EMBL/GenBank/DDBJ whole genome shotgun (WGS) entry which is preliminary data.</text>
</comment>
<proteinExistence type="inferred from homology"/>
<comment type="cofactor">
    <cofactor evidence="1">
        <name>Mn(2+)</name>
        <dbReference type="ChEBI" id="CHEBI:29035"/>
    </cofactor>
</comment>
<dbReference type="SUPFAM" id="SSF54826">
    <property type="entry name" value="Enolase N-terminal domain-like"/>
    <property type="match status" value="1"/>
</dbReference>
<dbReference type="OrthoDB" id="5241672at2"/>
<dbReference type="SFLD" id="SFLDG01258">
    <property type="entry name" value="(chloro)muconate_cycloisomeras"/>
    <property type="match status" value="1"/>
</dbReference>
<dbReference type="Proteomes" id="UP000247892">
    <property type="component" value="Unassembled WGS sequence"/>
</dbReference>
<dbReference type="PANTHER" id="PTHR48080">
    <property type="entry name" value="D-GALACTONATE DEHYDRATASE-RELATED"/>
    <property type="match status" value="1"/>
</dbReference>
<evidence type="ECO:0000256" key="4">
    <source>
        <dbReference type="ARBA" id="ARBA00022797"/>
    </source>
</evidence>
<dbReference type="GO" id="GO:0018850">
    <property type="term" value="F:chloromuconate cycloisomerase activity"/>
    <property type="evidence" value="ECO:0007669"/>
    <property type="project" value="InterPro"/>
</dbReference>
<keyword evidence="5" id="KW-0464">Manganese</keyword>
<dbReference type="Pfam" id="PF02746">
    <property type="entry name" value="MR_MLE_N"/>
    <property type="match status" value="1"/>
</dbReference>
<dbReference type="PANTHER" id="PTHR48080:SF3">
    <property type="entry name" value="ENOLASE SUPERFAMILY MEMBER DDB_G0284701"/>
    <property type="match status" value="1"/>
</dbReference>
<dbReference type="InterPro" id="IPR013342">
    <property type="entry name" value="Mandelate_racemase_C"/>
</dbReference>
<organism evidence="7 8">
    <name type="scientific">Prauserella flavalba</name>
    <dbReference type="NCBI Taxonomy" id="1477506"/>
    <lineage>
        <taxon>Bacteria</taxon>
        <taxon>Bacillati</taxon>
        <taxon>Actinomycetota</taxon>
        <taxon>Actinomycetes</taxon>
        <taxon>Pseudonocardiales</taxon>
        <taxon>Pseudonocardiaceae</taxon>
        <taxon>Prauserella</taxon>
    </lineage>
</organism>
<name>A0A318LGS8_9PSEU</name>
<evidence type="ECO:0000256" key="5">
    <source>
        <dbReference type="ARBA" id="ARBA00023211"/>
    </source>
</evidence>
<dbReference type="InterPro" id="IPR013370">
    <property type="entry name" value="Chloromuconate_cycloisomerase"/>
</dbReference>
<evidence type="ECO:0000256" key="2">
    <source>
        <dbReference type="ARBA" id="ARBA00008031"/>
    </source>
</evidence>
<dbReference type="InterPro" id="IPR029065">
    <property type="entry name" value="Enolase_C-like"/>
</dbReference>
<dbReference type="Gene3D" id="3.20.20.120">
    <property type="entry name" value="Enolase-like C-terminal domain"/>
    <property type="match status" value="1"/>
</dbReference>
<dbReference type="NCBIfam" id="TIGR02534">
    <property type="entry name" value="mucon_cyclo"/>
    <property type="match status" value="1"/>
</dbReference>
<sequence length="372" mass="39427">MAELSVASVRTVVVDLPLRRPHRFKSMSATRQSYLVVRLRTEGGAEGVGEAVVPGGPWWGGESVESMKVMVDEYLAPQLTGADVSRVDLVMDRLDRVAARNSFAKAAVEMAMFDAWGRALGVPVYQLLGGLYRESIPVTWALGADDSEVVFAEAEEKLSSGLHSSFKLKMGALDPAADTARVASVARALGDKASVRVDLNAAWDEPTSARWLPVLEEAGVDLVEQPVPGWNVDALRRLAARLTIPVMADESLLTPHDALRLVGQEAADIFSLKVHKHGGLSATRRVAAVAEAAGVPCHGGSSIESSIGTAAAAHAYAAIRGVTFGCELFGPLLLAEDLVTEPLTYADGALRVPSGPGLGVTLDEEKLARFAR</sequence>
<evidence type="ECO:0000313" key="8">
    <source>
        <dbReference type="Proteomes" id="UP000247892"/>
    </source>
</evidence>
<dbReference type="Gene3D" id="3.30.390.10">
    <property type="entry name" value="Enolase-like, N-terminal domain"/>
    <property type="match status" value="1"/>
</dbReference>
<keyword evidence="8" id="KW-1185">Reference proteome</keyword>
<dbReference type="InterPro" id="IPR013341">
    <property type="entry name" value="Mandelate_racemase_N_dom"/>
</dbReference>
<dbReference type="InterPro" id="IPR034593">
    <property type="entry name" value="DgoD-like"/>
</dbReference>
<dbReference type="RefSeq" id="WP_110340711.1">
    <property type="nucleotide sequence ID" value="NZ_MASU01000011.1"/>
</dbReference>
<dbReference type="AlphaFoldDB" id="A0A318LGS8"/>
<evidence type="ECO:0000259" key="6">
    <source>
        <dbReference type="SMART" id="SM00922"/>
    </source>
</evidence>
<keyword evidence="4" id="KW-0058">Aromatic hydrocarbons catabolism</keyword>
<feature type="domain" description="Mandelate racemase/muconate lactonizing enzyme C-terminal" evidence="6">
    <location>
        <begin position="148"/>
        <end position="245"/>
    </location>
</feature>
<evidence type="ECO:0000256" key="1">
    <source>
        <dbReference type="ARBA" id="ARBA00001936"/>
    </source>
</evidence>
<keyword evidence="3" id="KW-0479">Metal-binding</keyword>
<dbReference type="SMART" id="SM00922">
    <property type="entry name" value="MR_MLE"/>
    <property type="match status" value="1"/>
</dbReference>
<comment type="similarity">
    <text evidence="2">Belongs to the mandelate racemase/muconate lactonizing enzyme family.</text>
</comment>
<dbReference type="InterPro" id="IPR029017">
    <property type="entry name" value="Enolase-like_N"/>
</dbReference>
<keyword evidence="7" id="KW-0413">Isomerase</keyword>
<evidence type="ECO:0000313" key="7">
    <source>
        <dbReference type="EMBL" id="PXY26283.1"/>
    </source>
</evidence>
<reference evidence="7 8" key="1">
    <citation type="submission" date="2016-07" db="EMBL/GenBank/DDBJ databases">
        <title>Draft genome sequence of Prauserella sp. YIM 121212, isolated from alkaline soil.</title>
        <authorList>
            <person name="Ruckert C."/>
            <person name="Albersmeier A."/>
            <person name="Jiang C.-L."/>
            <person name="Jiang Y."/>
            <person name="Kalinowski J."/>
            <person name="Schneider O."/>
            <person name="Winkler A."/>
            <person name="Zotchev S.B."/>
        </authorList>
    </citation>
    <scope>NUCLEOTIDE SEQUENCE [LARGE SCALE GENOMIC DNA]</scope>
    <source>
        <strain evidence="7 8">YIM 121212</strain>
    </source>
</reference>
<dbReference type="CDD" id="cd03318">
    <property type="entry name" value="MLE"/>
    <property type="match status" value="1"/>
</dbReference>
<dbReference type="GO" id="GO:0030145">
    <property type="term" value="F:manganese ion binding"/>
    <property type="evidence" value="ECO:0007669"/>
    <property type="project" value="InterPro"/>
</dbReference>
<dbReference type="SFLD" id="SFLDS00001">
    <property type="entry name" value="Enolase"/>
    <property type="match status" value="1"/>
</dbReference>
<dbReference type="EMBL" id="MASU01000011">
    <property type="protein sequence ID" value="PXY26283.1"/>
    <property type="molecule type" value="Genomic_DNA"/>
</dbReference>
<dbReference type="SUPFAM" id="SSF51604">
    <property type="entry name" value="Enolase C-terminal domain-like"/>
    <property type="match status" value="1"/>
</dbReference>
<protein>
    <submittedName>
        <fullName evidence="7">Chloromuconate cycloisomerase</fullName>
    </submittedName>
</protein>
<dbReference type="Pfam" id="PF13378">
    <property type="entry name" value="MR_MLE_C"/>
    <property type="match status" value="1"/>
</dbReference>
<gene>
    <name evidence="7" type="ORF">BA062_24300</name>
</gene>